<reference evidence="2 3" key="1">
    <citation type="journal article" date="2018" name="Int. J. Syst. Evol. Microbiol.">
        <title>Pseudooceanicola lipolyticus sp. nov., a marine alphaproteobacterium, reclassification of Oceanicola flagellatus as Pseudooceanicola flagellatus comb. nov. and emended description of the genus Pseudooceanicola.</title>
        <authorList>
            <person name="Huang M.-M."/>
            <person name="Guo L.-L."/>
            <person name="Wu Y.-H."/>
            <person name="Lai Q.-L."/>
            <person name="Shao Z.-Z."/>
            <person name="Wang C.-S."/>
            <person name="Wu M."/>
            <person name="Xu X.-W."/>
        </authorList>
    </citation>
    <scope>NUCLEOTIDE SEQUENCE [LARGE SCALE GENOMIC DNA]</scope>
    <source>
        <strain evidence="2 3">157</strain>
    </source>
</reference>
<dbReference type="AlphaFoldDB" id="A0A2M8J296"/>
<evidence type="ECO:0008006" key="4">
    <source>
        <dbReference type="Google" id="ProtNLM"/>
    </source>
</evidence>
<gene>
    <name evidence="2" type="ORF">CVM52_09930</name>
</gene>
<keyword evidence="1" id="KW-0472">Membrane</keyword>
<proteinExistence type="predicted"/>
<sequence length="122" mass="13509">MLPLMTYIALFITVLITGYYAALFVRDPELAMVKATHRIELLPQVMTGRYIVVFLFTLGALLMNDLRVSAYLFAVCAFIGFYDGWLYARRGLPHFKHTITGLLAFGALCVTLLALATAGPTS</sequence>
<accession>A0A2M8J296</accession>
<dbReference type="EMBL" id="PGTB01000028">
    <property type="protein sequence ID" value="PJE36884.1"/>
    <property type="molecule type" value="Genomic_DNA"/>
</dbReference>
<evidence type="ECO:0000313" key="2">
    <source>
        <dbReference type="EMBL" id="PJE36884.1"/>
    </source>
</evidence>
<feature type="transmembrane region" description="Helical" evidence="1">
    <location>
        <begin position="69"/>
        <end position="87"/>
    </location>
</feature>
<evidence type="ECO:0000313" key="3">
    <source>
        <dbReference type="Proteomes" id="UP000231553"/>
    </source>
</evidence>
<keyword evidence="1" id="KW-1133">Transmembrane helix</keyword>
<feature type="transmembrane region" description="Helical" evidence="1">
    <location>
        <begin position="46"/>
        <end position="63"/>
    </location>
</feature>
<dbReference type="Proteomes" id="UP000231553">
    <property type="component" value="Unassembled WGS sequence"/>
</dbReference>
<feature type="transmembrane region" description="Helical" evidence="1">
    <location>
        <begin position="6"/>
        <end position="25"/>
    </location>
</feature>
<protein>
    <recommendedName>
        <fullName evidence="4">DUF4267 domain-containing protein</fullName>
    </recommendedName>
</protein>
<name>A0A2M8J296_9RHOB</name>
<keyword evidence="1" id="KW-0812">Transmembrane</keyword>
<keyword evidence="3" id="KW-1185">Reference proteome</keyword>
<organism evidence="2 3">
    <name type="scientific">Pseudooceanicola lipolyticus</name>
    <dbReference type="NCBI Taxonomy" id="2029104"/>
    <lineage>
        <taxon>Bacteria</taxon>
        <taxon>Pseudomonadati</taxon>
        <taxon>Pseudomonadota</taxon>
        <taxon>Alphaproteobacteria</taxon>
        <taxon>Rhodobacterales</taxon>
        <taxon>Paracoccaceae</taxon>
        <taxon>Pseudooceanicola</taxon>
    </lineage>
</organism>
<feature type="transmembrane region" description="Helical" evidence="1">
    <location>
        <begin position="99"/>
        <end position="119"/>
    </location>
</feature>
<evidence type="ECO:0000256" key="1">
    <source>
        <dbReference type="SAM" id="Phobius"/>
    </source>
</evidence>
<comment type="caution">
    <text evidence="2">The sequence shown here is derived from an EMBL/GenBank/DDBJ whole genome shotgun (WGS) entry which is preliminary data.</text>
</comment>